<dbReference type="AlphaFoldDB" id="A0AAP6RLB8"/>
<sequence length="43" mass="5055">MTINILVKDFQNTISDFLMDIDNVELTLPISYTKEILEEELHD</sequence>
<evidence type="ECO:0000313" key="2">
    <source>
        <dbReference type="Proteomes" id="UP000429730"/>
    </source>
</evidence>
<name>A0AAP6RLB8_ENTFL</name>
<accession>A0AAP6RLB8</accession>
<dbReference type="Proteomes" id="UP000429730">
    <property type="component" value="Unassembled WGS sequence"/>
</dbReference>
<comment type="caution">
    <text evidence="1">The sequence shown here is derived from an EMBL/GenBank/DDBJ whole genome shotgun (WGS) entry which is preliminary data.</text>
</comment>
<organism evidence="1 2">
    <name type="scientific">Enterococcus faecalis</name>
    <name type="common">Streptococcus faecalis</name>
    <dbReference type="NCBI Taxonomy" id="1351"/>
    <lineage>
        <taxon>Bacteria</taxon>
        <taxon>Bacillati</taxon>
        <taxon>Bacillota</taxon>
        <taxon>Bacilli</taxon>
        <taxon>Lactobacillales</taxon>
        <taxon>Enterococcaceae</taxon>
        <taxon>Enterococcus</taxon>
    </lineage>
</organism>
<dbReference type="EMBL" id="WVTJ01000129">
    <property type="protein sequence ID" value="MXS54326.1"/>
    <property type="molecule type" value="Genomic_DNA"/>
</dbReference>
<evidence type="ECO:0000313" key="1">
    <source>
        <dbReference type="EMBL" id="MXS54326.1"/>
    </source>
</evidence>
<gene>
    <name evidence="1" type="ORF">GTI81_16800</name>
</gene>
<reference evidence="1 2" key="1">
    <citation type="submission" date="2019-04" db="EMBL/GenBank/DDBJ databases">
        <title>Step-wise assembly of the neonatal virome modulated by breast feeding.</title>
        <authorList>
            <person name="Liang G."/>
            <person name="Bushman F."/>
        </authorList>
    </citation>
    <scope>NUCLEOTIDE SEQUENCE [LARGE SCALE GENOMIC DNA]</scope>
    <source>
        <strain evidence="1 2">E3754</strain>
    </source>
</reference>
<proteinExistence type="predicted"/>
<protein>
    <submittedName>
        <fullName evidence="1">Zeta toxin family protein</fullName>
    </submittedName>
</protein>